<evidence type="ECO:0000256" key="6">
    <source>
        <dbReference type="SAM" id="MobiDB-lite"/>
    </source>
</evidence>
<dbReference type="InterPro" id="IPR037185">
    <property type="entry name" value="EmrE-like"/>
</dbReference>
<feature type="region of interest" description="Disordered" evidence="6">
    <location>
        <begin position="273"/>
        <end position="297"/>
    </location>
</feature>
<name>A0ABX0GZD9_9ACTN</name>
<protein>
    <submittedName>
        <fullName evidence="9">DMT family transporter</fullName>
    </submittedName>
</protein>
<evidence type="ECO:0000256" key="3">
    <source>
        <dbReference type="ARBA" id="ARBA00022692"/>
    </source>
</evidence>
<dbReference type="EMBL" id="JAANNP010000033">
    <property type="protein sequence ID" value="NHC15486.1"/>
    <property type="molecule type" value="Genomic_DNA"/>
</dbReference>
<evidence type="ECO:0000256" key="1">
    <source>
        <dbReference type="ARBA" id="ARBA00004141"/>
    </source>
</evidence>
<dbReference type="InterPro" id="IPR050638">
    <property type="entry name" value="AA-Vitamin_Transporters"/>
</dbReference>
<proteinExistence type="inferred from homology"/>
<dbReference type="Proteomes" id="UP000800981">
    <property type="component" value="Unassembled WGS sequence"/>
</dbReference>
<reference evidence="9 10" key="1">
    <citation type="submission" date="2020-03" db="EMBL/GenBank/DDBJ databases">
        <title>Two novel Motilibacter sp.</title>
        <authorList>
            <person name="Liu S."/>
        </authorList>
    </citation>
    <scope>NUCLEOTIDE SEQUENCE [LARGE SCALE GENOMIC DNA]</scope>
    <source>
        <strain evidence="9 10">E257</strain>
    </source>
</reference>
<dbReference type="PANTHER" id="PTHR32322:SF2">
    <property type="entry name" value="EAMA DOMAIN-CONTAINING PROTEIN"/>
    <property type="match status" value="1"/>
</dbReference>
<feature type="domain" description="EamA" evidence="8">
    <location>
        <begin position="2"/>
        <end position="124"/>
    </location>
</feature>
<evidence type="ECO:0000256" key="4">
    <source>
        <dbReference type="ARBA" id="ARBA00022989"/>
    </source>
</evidence>
<feature type="transmembrane region" description="Helical" evidence="7">
    <location>
        <begin position="82"/>
        <end position="99"/>
    </location>
</feature>
<keyword evidence="5 7" id="KW-0472">Membrane</keyword>
<dbReference type="InterPro" id="IPR000620">
    <property type="entry name" value="EamA_dom"/>
</dbReference>
<feature type="transmembrane region" description="Helical" evidence="7">
    <location>
        <begin position="53"/>
        <end position="70"/>
    </location>
</feature>
<comment type="subcellular location">
    <subcellularLocation>
        <location evidence="1">Membrane</location>
        <topology evidence="1">Multi-pass membrane protein</topology>
    </subcellularLocation>
</comment>
<feature type="transmembrane region" description="Helical" evidence="7">
    <location>
        <begin position="250"/>
        <end position="268"/>
    </location>
</feature>
<evidence type="ECO:0000313" key="10">
    <source>
        <dbReference type="Proteomes" id="UP000800981"/>
    </source>
</evidence>
<feature type="transmembrane region" description="Helical" evidence="7">
    <location>
        <begin position="195"/>
        <end position="218"/>
    </location>
</feature>
<feature type="transmembrane region" description="Helical" evidence="7">
    <location>
        <begin position="135"/>
        <end position="154"/>
    </location>
</feature>
<evidence type="ECO:0000259" key="8">
    <source>
        <dbReference type="Pfam" id="PF00892"/>
    </source>
</evidence>
<comment type="caution">
    <text evidence="9">The sequence shown here is derived from an EMBL/GenBank/DDBJ whole genome shotgun (WGS) entry which is preliminary data.</text>
</comment>
<evidence type="ECO:0000256" key="7">
    <source>
        <dbReference type="SAM" id="Phobius"/>
    </source>
</evidence>
<comment type="similarity">
    <text evidence="2">Belongs to the EamA transporter family.</text>
</comment>
<feature type="transmembrane region" description="Helical" evidence="7">
    <location>
        <begin position="161"/>
        <end position="183"/>
    </location>
</feature>
<feature type="transmembrane region" description="Helical" evidence="7">
    <location>
        <begin position="111"/>
        <end position="129"/>
    </location>
</feature>
<evidence type="ECO:0000256" key="2">
    <source>
        <dbReference type="ARBA" id="ARBA00007362"/>
    </source>
</evidence>
<feature type="transmembrane region" description="Helical" evidence="7">
    <location>
        <begin position="225"/>
        <end position="244"/>
    </location>
</feature>
<dbReference type="Pfam" id="PF00892">
    <property type="entry name" value="EamA"/>
    <property type="match status" value="2"/>
</dbReference>
<feature type="transmembrane region" description="Helical" evidence="7">
    <location>
        <begin position="23"/>
        <end position="41"/>
    </location>
</feature>
<keyword evidence="3 7" id="KW-0812">Transmembrane</keyword>
<sequence>MSVIWGIPYLLIRVAVRDFPPDVLVFARTAPPAVLLTAYAAYRGMLRPLLPHWRMVLLYSLVELAGPWLLLSHAEVRLSSSLAALLIATTPLVAAVLARLGGSERIDSRRLLGLTVGVAGVVTLAGVDVHADDMVAVGEALLTAVGYAVGPFIVARRLAHLPSLGVISSSLAVVAVLYAPFAVWHWPSSVSGDAAVSVVVLSVVCTAVAFIVFFALIAEAGPARASVITYVNPAVAVVLGVLLLDEPFTLGIAIGFPLVLLGSVLATAKPRREPAAGATGGSEALAAAPTGRAPEPS</sequence>
<accession>A0ABX0GZD9</accession>
<evidence type="ECO:0000256" key="5">
    <source>
        <dbReference type="ARBA" id="ARBA00023136"/>
    </source>
</evidence>
<organism evidence="9 10">
    <name type="scientific">Motilibacter deserti</name>
    <dbReference type="NCBI Taxonomy" id="2714956"/>
    <lineage>
        <taxon>Bacteria</taxon>
        <taxon>Bacillati</taxon>
        <taxon>Actinomycetota</taxon>
        <taxon>Actinomycetes</taxon>
        <taxon>Motilibacterales</taxon>
        <taxon>Motilibacteraceae</taxon>
        <taxon>Motilibacter</taxon>
    </lineage>
</organism>
<keyword evidence="4 7" id="KW-1133">Transmembrane helix</keyword>
<feature type="domain" description="EamA" evidence="8">
    <location>
        <begin position="140"/>
        <end position="266"/>
    </location>
</feature>
<gene>
    <name evidence="9" type="ORF">G9H71_17035</name>
</gene>
<dbReference type="PANTHER" id="PTHR32322">
    <property type="entry name" value="INNER MEMBRANE TRANSPORTER"/>
    <property type="match status" value="1"/>
</dbReference>
<dbReference type="SUPFAM" id="SSF103481">
    <property type="entry name" value="Multidrug resistance efflux transporter EmrE"/>
    <property type="match status" value="2"/>
</dbReference>
<evidence type="ECO:0000313" key="9">
    <source>
        <dbReference type="EMBL" id="NHC15486.1"/>
    </source>
</evidence>
<keyword evidence="10" id="KW-1185">Reference proteome</keyword>